<name>A0A934WLH5_9BURK</name>
<proteinExistence type="predicted"/>
<organism evidence="2 3">
    <name type="scientific">Ramlibacter ginsenosidimutans</name>
    <dbReference type="NCBI Taxonomy" id="502333"/>
    <lineage>
        <taxon>Bacteria</taxon>
        <taxon>Pseudomonadati</taxon>
        <taxon>Pseudomonadota</taxon>
        <taxon>Betaproteobacteria</taxon>
        <taxon>Burkholderiales</taxon>
        <taxon>Comamonadaceae</taxon>
        <taxon>Ramlibacter</taxon>
    </lineage>
</organism>
<dbReference type="SUPFAM" id="SSF54593">
    <property type="entry name" value="Glyoxalase/Bleomycin resistance protein/Dihydroxybiphenyl dioxygenase"/>
    <property type="match status" value="1"/>
</dbReference>
<reference evidence="2" key="1">
    <citation type="journal article" date="2012" name="J. Microbiol. Biotechnol.">
        <title>Ramlibacter ginsenosidimutans sp. nov., with ginsenoside-converting activity.</title>
        <authorList>
            <person name="Wang L."/>
            <person name="An D.S."/>
            <person name="Kim S.G."/>
            <person name="Jin F.X."/>
            <person name="Kim S.C."/>
            <person name="Lee S.T."/>
            <person name="Im W.T."/>
        </authorList>
    </citation>
    <scope>NUCLEOTIDE SEQUENCE</scope>
    <source>
        <strain evidence="2">KACC 17527</strain>
    </source>
</reference>
<evidence type="ECO:0000313" key="3">
    <source>
        <dbReference type="Proteomes" id="UP000630528"/>
    </source>
</evidence>
<accession>A0A934WLH5</accession>
<dbReference type="Pfam" id="PF00903">
    <property type="entry name" value="Glyoxalase"/>
    <property type="match status" value="1"/>
</dbReference>
<dbReference type="Gene3D" id="3.10.180.10">
    <property type="entry name" value="2,3-Dihydroxybiphenyl 1,2-Dioxygenase, domain 1"/>
    <property type="match status" value="1"/>
</dbReference>
<protein>
    <submittedName>
        <fullName evidence="2">VOC family protein</fullName>
    </submittedName>
</protein>
<dbReference type="InterPro" id="IPR037523">
    <property type="entry name" value="VOC_core"/>
</dbReference>
<dbReference type="InterPro" id="IPR004360">
    <property type="entry name" value="Glyas_Fos-R_dOase_dom"/>
</dbReference>
<evidence type="ECO:0000313" key="2">
    <source>
        <dbReference type="EMBL" id="MBK6005630.1"/>
    </source>
</evidence>
<comment type="caution">
    <text evidence="2">The sequence shown here is derived from an EMBL/GenBank/DDBJ whole genome shotgun (WGS) entry which is preliminary data.</text>
</comment>
<reference evidence="2" key="2">
    <citation type="submission" date="2021-01" db="EMBL/GenBank/DDBJ databases">
        <authorList>
            <person name="Kang M."/>
        </authorList>
    </citation>
    <scope>NUCLEOTIDE SEQUENCE</scope>
    <source>
        <strain evidence="2">KACC 17527</strain>
    </source>
</reference>
<dbReference type="EMBL" id="JAEPWM010000002">
    <property type="protein sequence ID" value="MBK6005630.1"/>
    <property type="molecule type" value="Genomic_DNA"/>
</dbReference>
<gene>
    <name evidence="2" type="ORF">JJB11_05950</name>
</gene>
<sequence length="135" mass="14486">MTEAAMLQDFPMYAYLPARDLARAPQFYETKLGLQPTEERNGGVVYRFANGTACFLYPTPNAGTSKASQAFWSVTDVDGLITALKKRGVVFEDYPDIPGERSAAGAITGGGAKAAWFKDSEGNILALIEEAPGSQ</sequence>
<dbReference type="RefSeq" id="WP_201167121.1">
    <property type="nucleotide sequence ID" value="NZ_JAEPWM010000002.1"/>
</dbReference>
<dbReference type="PROSITE" id="PS51819">
    <property type="entry name" value="VOC"/>
    <property type="match status" value="1"/>
</dbReference>
<keyword evidence="3" id="KW-1185">Reference proteome</keyword>
<dbReference type="Proteomes" id="UP000630528">
    <property type="component" value="Unassembled WGS sequence"/>
</dbReference>
<dbReference type="AlphaFoldDB" id="A0A934WLH5"/>
<feature type="domain" description="VOC" evidence="1">
    <location>
        <begin position="10"/>
        <end position="130"/>
    </location>
</feature>
<dbReference type="CDD" id="cd06587">
    <property type="entry name" value="VOC"/>
    <property type="match status" value="1"/>
</dbReference>
<evidence type="ECO:0000259" key="1">
    <source>
        <dbReference type="PROSITE" id="PS51819"/>
    </source>
</evidence>
<dbReference type="InterPro" id="IPR029068">
    <property type="entry name" value="Glyas_Bleomycin-R_OHBP_Dase"/>
</dbReference>